<accession>A0A1L7X1P8</accession>
<feature type="compositionally biased region" description="Polar residues" evidence="1">
    <location>
        <begin position="167"/>
        <end position="176"/>
    </location>
</feature>
<feature type="region of interest" description="Disordered" evidence="1">
    <location>
        <begin position="143"/>
        <end position="176"/>
    </location>
</feature>
<evidence type="ECO:0000313" key="2">
    <source>
        <dbReference type="EMBL" id="CZR58941.1"/>
    </source>
</evidence>
<dbReference type="OrthoDB" id="3491253at2759"/>
<name>A0A1L7X1P8_9HELO</name>
<proteinExistence type="predicted"/>
<organism evidence="2 3">
    <name type="scientific">Phialocephala subalpina</name>
    <dbReference type="NCBI Taxonomy" id="576137"/>
    <lineage>
        <taxon>Eukaryota</taxon>
        <taxon>Fungi</taxon>
        <taxon>Dikarya</taxon>
        <taxon>Ascomycota</taxon>
        <taxon>Pezizomycotina</taxon>
        <taxon>Leotiomycetes</taxon>
        <taxon>Helotiales</taxon>
        <taxon>Mollisiaceae</taxon>
        <taxon>Phialocephala</taxon>
        <taxon>Phialocephala fortinii species complex</taxon>
    </lineage>
</organism>
<protein>
    <submittedName>
        <fullName evidence="2">Uncharacterized protein</fullName>
    </submittedName>
</protein>
<feature type="region of interest" description="Disordered" evidence="1">
    <location>
        <begin position="11"/>
        <end position="37"/>
    </location>
</feature>
<reference evidence="2 3" key="1">
    <citation type="submission" date="2016-03" db="EMBL/GenBank/DDBJ databases">
        <authorList>
            <person name="Ploux O."/>
        </authorList>
    </citation>
    <scope>NUCLEOTIDE SEQUENCE [LARGE SCALE GENOMIC DNA]</scope>
    <source>
        <strain evidence="2 3">UAMH 11012</strain>
    </source>
</reference>
<dbReference type="Proteomes" id="UP000184330">
    <property type="component" value="Unassembled WGS sequence"/>
</dbReference>
<dbReference type="AlphaFoldDB" id="A0A1L7X1P8"/>
<keyword evidence="3" id="KW-1185">Reference proteome</keyword>
<dbReference type="EMBL" id="FJOG01000013">
    <property type="protein sequence ID" value="CZR58941.1"/>
    <property type="molecule type" value="Genomic_DNA"/>
</dbReference>
<gene>
    <name evidence="2" type="ORF">PAC_08833</name>
</gene>
<evidence type="ECO:0000313" key="3">
    <source>
        <dbReference type="Proteomes" id="UP000184330"/>
    </source>
</evidence>
<evidence type="ECO:0000256" key="1">
    <source>
        <dbReference type="SAM" id="MobiDB-lite"/>
    </source>
</evidence>
<sequence>MATMMLPYRAAGGALQPPPDTSRNGSHTSQEHHGNTPMRTYVINRYQTYRLGSRLWYCKVCGRRATELYHSAISFLSPFGSSSLDMVIPACKSSECSSRGFNMAHDFGKNGVSNGDTAECENCGSKSGVKLCGGCTLSHTAQSASSQGTRRQSRQRHRQSKDVETPQVETTKWTSIPSNNELAFSLTH</sequence>